<comment type="caution">
    <text evidence="3">The sequence shown here is derived from an EMBL/GenBank/DDBJ whole genome shotgun (WGS) entry which is preliminary data.</text>
</comment>
<evidence type="ECO:0000313" key="3">
    <source>
        <dbReference type="EMBL" id="MDN5201317.1"/>
    </source>
</evidence>
<organism evidence="3 4">
    <name type="scientific">Splendidivirga corallicola</name>
    <dbReference type="NCBI Taxonomy" id="3051826"/>
    <lineage>
        <taxon>Bacteria</taxon>
        <taxon>Pseudomonadati</taxon>
        <taxon>Bacteroidota</taxon>
        <taxon>Cytophagia</taxon>
        <taxon>Cytophagales</taxon>
        <taxon>Splendidivirgaceae</taxon>
        <taxon>Splendidivirga</taxon>
    </lineage>
</organism>
<feature type="signal peptide" evidence="2">
    <location>
        <begin position="1"/>
        <end position="21"/>
    </location>
</feature>
<keyword evidence="4" id="KW-1185">Reference proteome</keyword>
<reference evidence="3" key="1">
    <citation type="submission" date="2023-06" db="EMBL/GenBank/DDBJ databases">
        <title>Genomic of Parafulvivirga corallium.</title>
        <authorList>
            <person name="Wang G."/>
        </authorList>
    </citation>
    <scope>NUCLEOTIDE SEQUENCE</scope>
    <source>
        <strain evidence="3">BMA10</strain>
    </source>
</reference>
<feature type="compositionally biased region" description="Basic and acidic residues" evidence="1">
    <location>
        <begin position="26"/>
        <end position="39"/>
    </location>
</feature>
<evidence type="ECO:0000256" key="1">
    <source>
        <dbReference type="SAM" id="MobiDB-lite"/>
    </source>
</evidence>
<keyword evidence="2" id="KW-0732">Signal</keyword>
<feature type="region of interest" description="Disordered" evidence="1">
    <location>
        <begin position="24"/>
        <end position="57"/>
    </location>
</feature>
<evidence type="ECO:0000256" key="2">
    <source>
        <dbReference type="SAM" id="SignalP"/>
    </source>
</evidence>
<evidence type="ECO:0000313" key="4">
    <source>
        <dbReference type="Proteomes" id="UP001172082"/>
    </source>
</evidence>
<protein>
    <recommendedName>
        <fullName evidence="5">Secreted protein</fullName>
    </recommendedName>
</protein>
<feature type="compositionally biased region" description="Acidic residues" evidence="1">
    <location>
        <begin position="40"/>
        <end position="49"/>
    </location>
</feature>
<dbReference type="EMBL" id="JAUJEA010000002">
    <property type="protein sequence ID" value="MDN5201317.1"/>
    <property type="molecule type" value="Genomic_DNA"/>
</dbReference>
<dbReference type="Proteomes" id="UP001172082">
    <property type="component" value="Unassembled WGS sequence"/>
</dbReference>
<accession>A0ABT8KMQ9</accession>
<sequence>MRNLLYLLAIIGLSLTFSGCAEDPAEEVKPEIDVPHIEVSDDEDSEEDLGVLGENKD</sequence>
<feature type="chain" id="PRO_5047178044" description="Secreted protein" evidence="2">
    <location>
        <begin position="22"/>
        <end position="57"/>
    </location>
</feature>
<dbReference type="RefSeq" id="WP_346751343.1">
    <property type="nucleotide sequence ID" value="NZ_JAUJEA010000002.1"/>
</dbReference>
<evidence type="ECO:0008006" key="5">
    <source>
        <dbReference type="Google" id="ProtNLM"/>
    </source>
</evidence>
<gene>
    <name evidence="3" type="ORF">QQ008_08090</name>
</gene>
<proteinExistence type="predicted"/>
<name>A0ABT8KMQ9_9BACT</name>
<dbReference type="PROSITE" id="PS51257">
    <property type="entry name" value="PROKAR_LIPOPROTEIN"/>
    <property type="match status" value="1"/>
</dbReference>